<evidence type="ECO:0000313" key="2">
    <source>
        <dbReference type="EMBL" id="HJH43482.1"/>
    </source>
</evidence>
<dbReference type="EMBL" id="DYZL01000138">
    <property type="protein sequence ID" value="HJH43482.1"/>
    <property type="molecule type" value="Genomic_DNA"/>
</dbReference>
<protein>
    <submittedName>
        <fullName evidence="2">Uncharacterized protein</fullName>
    </submittedName>
</protein>
<comment type="caution">
    <text evidence="2">The sequence shown here is derived from an EMBL/GenBank/DDBJ whole genome shotgun (WGS) entry which is preliminary data.</text>
</comment>
<sequence>MTGKDRERNQRTAEHERRFALRIHAPLPPARTEKPPRSPSPLHGLHKRGKKKDKQGKHRPAARQENPRKKSPT</sequence>
<feature type="region of interest" description="Disordered" evidence="1">
    <location>
        <begin position="1"/>
        <end position="73"/>
    </location>
</feature>
<dbReference type="Proteomes" id="UP000789325">
    <property type="component" value="Unassembled WGS sequence"/>
</dbReference>
<gene>
    <name evidence="2" type="ORF">K8V16_06760</name>
</gene>
<evidence type="ECO:0000256" key="1">
    <source>
        <dbReference type="SAM" id="MobiDB-lite"/>
    </source>
</evidence>
<feature type="compositionally biased region" description="Basic residues" evidence="1">
    <location>
        <begin position="44"/>
        <end position="61"/>
    </location>
</feature>
<reference evidence="2" key="2">
    <citation type="submission" date="2021-09" db="EMBL/GenBank/DDBJ databases">
        <authorList>
            <person name="Gilroy R."/>
        </authorList>
    </citation>
    <scope>NUCLEOTIDE SEQUENCE</scope>
    <source>
        <strain evidence="2">USAMLcec12-2067</strain>
    </source>
</reference>
<evidence type="ECO:0000313" key="3">
    <source>
        <dbReference type="Proteomes" id="UP000789325"/>
    </source>
</evidence>
<dbReference type="AlphaFoldDB" id="A0A9D2VL40"/>
<reference evidence="2" key="1">
    <citation type="journal article" date="2021" name="PeerJ">
        <title>Extensive microbial diversity within the chicken gut microbiome revealed by metagenomics and culture.</title>
        <authorList>
            <person name="Gilroy R."/>
            <person name="Ravi A."/>
            <person name="Getino M."/>
            <person name="Pursley I."/>
            <person name="Horton D.L."/>
            <person name="Alikhan N.F."/>
            <person name="Baker D."/>
            <person name="Gharbi K."/>
            <person name="Hall N."/>
            <person name="Watson M."/>
            <person name="Adriaenssens E.M."/>
            <person name="Foster-Nyarko E."/>
            <person name="Jarju S."/>
            <person name="Secka A."/>
            <person name="Antonio M."/>
            <person name="Oren A."/>
            <person name="Chaudhuri R.R."/>
            <person name="La Ragione R."/>
            <person name="Hildebrand F."/>
            <person name="Pallen M.J."/>
        </authorList>
    </citation>
    <scope>NUCLEOTIDE SEQUENCE</scope>
    <source>
        <strain evidence="2">USAMLcec12-2067</strain>
    </source>
</reference>
<organism evidence="2 3">
    <name type="scientific">Rubneribacter badeniensis</name>
    <dbReference type="NCBI Taxonomy" id="2070688"/>
    <lineage>
        <taxon>Bacteria</taxon>
        <taxon>Bacillati</taxon>
        <taxon>Actinomycetota</taxon>
        <taxon>Coriobacteriia</taxon>
        <taxon>Eggerthellales</taxon>
        <taxon>Eggerthellaceae</taxon>
        <taxon>Rubneribacter</taxon>
    </lineage>
</organism>
<proteinExistence type="predicted"/>
<feature type="compositionally biased region" description="Basic and acidic residues" evidence="1">
    <location>
        <begin position="1"/>
        <end position="19"/>
    </location>
</feature>
<name>A0A9D2VL40_9ACTN</name>
<accession>A0A9D2VL40</accession>